<dbReference type="InterPro" id="IPR052810">
    <property type="entry name" value="Plant_NAT"/>
</dbReference>
<dbReference type="PANTHER" id="PTHR47370">
    <property type="entry name" value="ACYL-COA N-ACYLTRANSFERASES (NAT) SUPERFAMILY PROTEIN"/>
    <property type="match status" value="1"/>
</dbReference>
<dbReference type="PANTHER" id="PTHR47370:SF4">
    <property type="entry name" value="N-ACETYLTRANSFERASE HLS1-LIKE-RELATED"/>
    <property type="match status" value="1"/>
</dbReference>
<dbReference type="PROSITE" id="PS51186">
    <property type="entry name" value="GNAT"/>
    <property type="match status" value="1"/>
</dbReference>
<gene>
    <name evidence="2" type="ORF">NE237_013856</name>
</gene>
<accession>A0A9Q0H048</accession>
<dbReference type="Proteomes" id="UP001141806">
    <property type="component" value="Unassembled WGS sequence"/>
</dbReference>
<sequence>MDTYIENKVLIREFNEDRDVEAIEKLERSCEVGYRKGISISTNMMGDPLCRIRLYQTHVMLIAELVENRELVGVVRGCMKHVGTGKTHMNMGCILGLRVSPKHRRMGIGLKLVESMESWAIKNGAEYIYLAIEANNVASTNLFVLKCNYIKLSSLVILIQPISFPIRHPPQEVRIEKLNPYQAISLYKSRFGGESLCPADIDVILKEKLSLGTWVSFFGEEEWIGLHGKDGNHDDEFIHKTPSSWAMVSVWSTCATYKLQIRRAYPCKCFHTLSHARAKVFPCLKMQTRDLLEKPFGFLFLYGIHGEGQKVGELMKSLWRFTCNLAGNVEDCKAIITELGVSDPLKGHVPQGTMSCIDDIWYLKRVRGSSSDEDDRWTKMPHEEHLFVDPRDF</sequence>
<reference evidence="2" key="1">
    <citation type="journal article" date="2023" name="Plant J.">
        <title>The genome of the king protea, Protea cynaroides.</title>
        <authorList>
            <person name="Chang J."/>
            <person name="Duong T.A."/>
            <person name="Schoeman C."/>
            <person name="Ma X."/>
            <person name="Roodt D."/>
            <person name="Barker N."/>
            <person name="Li Z."/>
            <person name="Van de Peer Y."/>
            <person name="Mizrachi E."/>
        </authorList>
    </citation>
    <scope>NUCLEOTIDE SEQUENCE</scope>
    <source>
        <tissue evidence="2">Young leaves</tissue>
    </source>
</reference>
<dbReference type="InterPro" id="IPR000182">
    <property type="entry name" value="GNAT_dom"/>
</dbReference>
<organism evidence="2 3">
    <name type="scientific">Protea cynaroides</name>
    <dbReference type="NCBI Taxonomy" id="273540"/>
    <lineage>
        <taxon>Eukaryota</taxon>
        <taxon>Viridiplantae</taxon>
        <taxon>Streptophyta</taxon>
        <taxon>Embryophyta</taxon>
        <taxon>Tracheophyta</taxon>
        <taxon>Spermatophyta</taxon>
        <taxon>Magnoliopsida</taxon>
        <taxon>Proteales</taxon>
        <taxon>Proteaceae</taxon>
        <taxon>Protea</taxon>
    </lineage>
</organism>
<proteinExistence type="predicted"/>
<dbReference type="SUPFAM" id="SSF55729">
    <property type="entry name" value="Acyl-CoA N-acyltransferases (Nat)"/>
    <property type="match status" value="1"/>
</dbReference>
<dbReference type="Gene3D" id="3.40.630.30">
    <property type="match status" value="1"/>
</dbReference>
<protein>
    <recommendedName>
        <fullName evidence="1">N-acetyltransferase domain-containing protein</fullName>
    </recommendedName>
</protein>
<dbReference type="GO" id="GO:0016747">
    <property type="term" value="F:acyltransferase activity, transferring groups other than amino-acyl groups"/>
    <property type="evidence" value="ECO:0007669"/>
    <property type="project" value="InterPro"/>
</dbReference>
<dbReference type="InterPro" id="IPR016181">
    <property type="entry name" value="Acyl_CoA_acyltransferase"/>
</dbReference>
<comment type="caution">
    <text evidence="2">The sequence shown here is derived from an EMBL/GenBank/DDBJ whole genome shotgun (WGS) entry which is preliminary data.</text>
</comment>
<evidence type="ECO:0000259" key="1">
    <source>
        <dbReference type="PROSITE" id="PS51186"/>
    </source>
</evidence>
<dbReference type="AlphaFoldDB" id="A0A9Q0H048"/>
<feature type="domain" description="N-acetyltransferase" evidence="1">
    <location>
        <begin position="9"/>
        <end position="210"/>
    </location>
</feature>
<keyword evidence="3" id="KW-1185">Reference proteome</keyword>
<dbReference type="OrthoDB" id="1735852at2759"/>
<evidence type="ECO:0000313" key="3">
    <source>
        <dbReference type="Proteomes" id="UP001141806"/>
    </source>
</evidence>
<dbReference type="CDD" id="cd04301">
    <property type="entry name" value="NAT_SF"/>
    <property type="match status" value="1"/>
</dbReference>
<evidence type="ECO:0000313" key="2">
    <source>
        <dbReference type="EMBL" id="KAJ4957073.1"/>
    </source>
</evidence>
<dbReference type="EMBL" id="JAMYWD010000011">
    <property type="protein sequence ID" value="KAJ4957073.1"/>
    <property type="molecule type" value="Genomic_DNA"/>
</dbReference>
<name>A0A9Q0H048_9MAGN</name>
<dbReference type="Pfam" id="PF00583">
    <property type="entry name" value="Acetyltransf_1"/>
    <property type="match status" value="1"/>
</dbReference>